<dbReference type="Proteomes" id="UP000070444">
    <property type="component" value="Unassembled WGS sequence"/>
</dbReference>
<organism evidence="2 3">
    <name type="scientific">Conidiobolus coronatus (strain ATCC 28846 / CBS 209.66 / NRRL 28638)</name>
    <name type="common">Delacroixia coronata</name>
    <dbReference type="NCBI Taxonomy" id="796925"/>
    <lineage>
        <taxon>Eukaryota</taxon>
        <taxon>Fungi</taxon>
        <taxon>Fungi incertae sedis</taxon>
        <taxon>Zoopagomycota</taxon>
        <taxon>Entomophthoromycotina</taxon>
        <taxon>Entomophthoromycetes</taxon>
        <taxon>Entomophthorales</taxon>
        <taxon>Ancylistaceae</taxon>
        <taxon>Conidiobolus</taxon>
    </lineage>
</organism>
<keyword evidence="1" id="KW-1133">Transmembrane helix</keyword>
<keyword evidence="1" id="KW-0472">Membrane</keyword>
<sequence length="63" mass="7381">MPELCKKYKFLKILKLDQVDVLLIGFLSCFVLGNGFLFSVINFGLLLFYSTILYELFSIKFYI</sequence>
<keyword evidence="3" id="KW-1185">Reference proteome</keyword>
<proteinExistence type="predicted"/>
<feature type="non-terminal residue" evidence="2">
    <location>
        <position position="63"/>
    </location>
</feature>
<feature type="transmembrane region" description="Helical" evidence="1">
    <location>
        <begin position="21"/>
        <end position="49"/>
    </location>
</feature>
<reference evidence="2 3" key="1">
    <citation type="journal article" date="2015" name="Genome Biol. Evol.">
        <title>Phylogenomic analyses indicate that early fungi evolved digesting cell walls of algal ancestors of land plants.</title>
        <authorList>
            <person name="Chang Y."/>
            <person name="Wang S."/>
            <person name="Sekimoto S."/>
            <person name="Aerts A.L."/>
            <person name="Choi C."/>
            <person name="Clum A."/>
            <person name="LaButti K.M."/>
            <person name="Lindquist E.A."/>
            <person name="Yee Ngan C."/>
            <person name="Ohm R.A."/>
            <person name="Salamov A.A."/>
            <person name="Grigoriev I.V."/>
            <person name="Spatafora J.W."/>
            <person name="Berbee M.L."/>
        </authorList>
    </citation>
    <scope>NUCLEOTIDE SEQUENCE [LARGE SCALE GENOMIC DNA]</scope>
    <source>
        <strain evidence="2 3">NRRL 28638</strain>
    </source>
</reference>
<protein>
    <submittedName>
        <fullName evidence="2">Uncharacterized protein</fullName>
    </submittedName>
</protein>
<dbReference type="AlphaFoldDB" id="A0A137P8Q6"/>
<evidence type="ECO:0000313" key="3">
    <source>
        <dbReference type="Proteomes" id="UP000070444"/>
    </source>
</evidence>
<gene>
    <name evidence="2" type="ORF">CONCODRAFT_78377</name>
</gene>
<name>A0A137P8Q6_CONC2</name>
<evidence type="ECO:0000313" key="2">
    <source>
        <dbReference type="EMBL" id="KXN71390.1"/>
    </source>
</evidence>
<evidence type="ECO:0000256" key="1">
    <source>
        <dbReference type="SAM" id="Phobius"/>
    </source>
</evidence>
<dbReference type="EMBL" id="KQ964476">
    <property type="protein sequence ID" value="KXN71390.1"/>
    <property type="molecule type" value="Genomic_DNA"/>
</dbReference>
<accession>A0A137P8Q6</accession>
<keyword evidence="1" id="KW-0812">Transmembrane</keyword>